<protein>
    <submittedName>
        <fullName evidence="1">Uncharacterized protein</fullName>
    </submittedName>
</protein>
<gene>
    <name evidence="1" type="ORF">Golob_019870</name>
</gene>
<organism evidence="1 2">
    <name type="scientific">Gossypium lobatum</name>
    <dbReference type="NCBI Taxonomy" id="34289"/>
    <lineage>
        <taxon>Eukaryota</taxon>
        <taxon>Viridiplantae</taxon>
        <taxon>Streptophyta</taxon>
        <taxon>Embryophyta</taxon>
        <taxon>Tracheophyta</taxon>
        <taxon>Spermatophyta</taxon>
        <taxon>Magnoliopsida</taxon>
        <taxon>eudicotyledons</taxon>
        <taxon>Gunneridae</taxon>
        <taxon>Pentapetalae</taxon>
        <taxon>rosids</taxon>
        <taxon>malvids</taxon>
        <taxon>Malvales</taxon>
        <taxon>Malvaceae</taxon>
        <taxon>Malvoideae</taxon>
        <taxon>Gossypium</taxon>
    </lineage>
</organism>
<dbReference type="Proteomes" id="UP000593572">
    <property type="component" value="Unassembled WGS sequence"/>
</dbReference>
<reference evidence="1 2" key="1">
    <citation type="journal article" date="2019" name="Genome Biol. Evol.">
        <title>Insights into the evolution of the New World diploid cottons (Gossypium, subgenus Houzingenia) based on genome sequencing.</title>
        <authorList>
            <person name="Grover C.E."/>
            <person name="Arick M.A. 2nd"/>
            <person name="Thrash A."/>
            <person name="Conover J.L."/>
            <person name="Sanders W.S."/>
            <person name="Peterson D.G."/>
            <person name="Frelichowski J.E."/>
            <person name="Scheffler J.A."/>
            <person name="Scheffler B.E."/>
            <person name="Wendel J.F."/>
        </authorList>
    </citation>
    <scope>NUCLEOTIDE SEQUENCE [LARGE SCALE GENOMIC DNA]</scope>
    <source>
        <strain evidence="1">157</strain>
        <tissue evidence="1">Leaf</tissue>
    </source>
</reference>
<dbReference type="EMBL" id="JABEZX010000001">
    <property type="protein sequence ID" value="MBA0548793.1"/>
    <property type="molecule type" value="Genomic_DNA"/>
</dbReference>
<accession>A0A7J8L8N8</accession>
<sequence length="149" mass="17416">RHCHRRKRTLKQERLFWCNKGDAPFEVTIVVVITQPINKPLPYRPDFDLYYAGTSVLHLGALLCPSRCQPSNENESWRYALFKWKVDHGYLMYSLAFSWGKCNKLHLHWVNDKDNCGIWEAAAVLPGNLFCMGHLCITMLVICSSYKYF</sequence>
<comment type="caution">
    <text evidence="1">The sequence shown here is derived from an EMBL/GenBank/DDBJ whole genome shotgun (WGS) entry which is preliminary data.</text>
</comment>
<keyword evidence="2" id="KW-1185">Reference proteome</keyword>
<dbReference type="AlphaFoldDB" id="A0A7J8L8N8"/>
<evidence type="ECO:0000313" key="2">
    <source>
        <dbReference type="Proteomes" id="UP000593572"/>
    </source>
</evidence>
<name>A0A7J8L8N8_9ROSI</name>
<evidence type="ECO:0000313" key="1">
    <source>
        <dbReference type="EMBL" id="MBA0548793.1"/>
    </source>
</evidence>
<proteinExistence type="predicted"/>
<feature type="non-terminal residue" evidence="1">
    <location>
        <position position="1"/>
    </location>
</feature>